<feature type="region of interest" description="Disordered" evidence="1">
    <location>
        <begin position="402"/>
        <end position="432"/>
    </location>
</feature>
<keyword evidence="4" id="KW-1185">Reference proteome</keyword>
<evidence type="ECO:0008006" key="5">
    <source>
        <dbReference type="Google" id="ProtNLM"/>
    </source>
</evidence>
<feature type="transmembrane region" description="Helical" evidence="2">
    <location>
        <begin position="112"/>
        <end position="132"/>
    </location>
</feature>
<dbReference type="InterPro" id="IPR047789">
    <property type="entry name" value="CU044_5270-like"/>
</dbReference>
<comment type="caution">
    <text evidence="3">The sequence shown here is derived from an EMBL/GenBank/DDBJ whole genome shotgun (WGS) entry which is preliminary data.</text>
</comment>
<dbReference type="Proteomes" id="UP001499930">
    <property type="component" value="Unassembled WGS sequence"/>
</dbReference>
<evidence type="ECO:0000256" key="2">
    <source>
        <dbReference type="SAM" id="Phobius"/>
    </source>
</evidence>
<dbReference type="RefSeq" id="WP_344894914.1">
    <property type="nucleotide sequence ID" value="NZ_BAAAWD010000007.1"/>
</dbReference>
<gene>
    <name evidence="3" type="ORF">GCM10017559_31560</name>
</gene>
<dbReference type="EMBL" id="BAAAWD010000007">
    <property type="protein sequence ID" value="GAA3007164.1"/>
    <property type="molecule type" value="Genomic_DNA"/>
</dbReference>
<keyword evidence="2" id="KW-0812">Transmembrane</keyword>
<feature type="compositionally biased region" description="Low complexity" evidence="1">
    <location>
        <begin position="38"/>
        <end position="86"/>
    </location>
</feature>
<name>A0ABN3XXZ6_9ACTN</name>
<evidence type="ECO:0000313" key="3">
    <source>
        <dbReference type="EMBL" id="GAA3007164.1"/>
    </source>
</evidence>
<keyword evidence="2" id="KW-0472">Membrane</keyword>
<organism evidence="3 4">
    <name type="scientific">Streptosporangium longisporum</name>
    <dbReference type="NCBI Taxonomy" id="46187"/>
    <lineage>
        <taxon>Bacteria</taxon>
        <taxon>Bacillati</taxon>
        <taxon>Actinomycetota</taxon>
        <taxon>Actinomycetes</taxon>
        <taxon>Streptosporangiales</taxon>
        <taxon>Streptosporangiaceae</taxon>
        <taxon>Streptosporangium</taxon>
    </lineage>
</organism>
<evidence type="ECO:0000256" key="1">
    <source>
        <dbReference type="SAM" id="MobiDB-lite"/>
    </source>
</evidence>
<reference evidence="4" key="1">
    <citation type="journal article" date="2019" name="Int. J. Syst. Evol. Microbiol.">
        <title>The Global Catalogue of Microorganisms (GCM) 10K type strain sequencing project: providing services to taxonomists for standard genome sequencing and annotation.</title>
        <authorList>
            <consortium name="The Broad Institute Genomics Platform"/>
            <consortium name="The Broad Institute Genome Sequencing Center for Infectious Disease"/>
            <person name="Wu L."/>
            <person name="Ma J."/>
        </authorList>
    </citation>
    <scope>NUCLEOTIDE SEQUENCE [LARGE SCALE GENOMIC DNA]</scope>
    <source>
        <strain evidence="4">JCM 3106</strain>
    </source>
</reference>
<accession>A0ABN3XXZ6</accession>
<feature type="region of interest" description="Disordered" evidence="1">
    <location>
        <begin position="38"/>
        <end position="102"/>
    </location>
</feature>
<evidence type="ECO:0000313" key="4">
    <source>
        <dbReference type="Proteomes" id="UP001499930"/>
    </source>
</evidence>
<dbReference type="NCBIfam" id="NF038083">
    <property type="entry name" value="CU044_5270_fam"/>
    <property type="match status" value="1"/>
</dbReference>
<sequence>MDEMTQVNRLRSEVPLPGPAELRAEESRLFAEIAASVASTATPSAGTATRAPARTVRDASATARGASAPGAAPASGSPAARPGTTRRLGERPGGPRRPGGLRAALLGNLRRSLAVGTGAAVVALAGAVYVTAVHPPSAGPARVAPSVRMAPVAVTEVLRRAAETVSTEGDLRPRPGQFLFLESQVMCPAEVEEDGRTRRYLDHSVHRVWLPAEGSPLDGGVMSVRHLSPEPYPGESLPAEALRRAGSRSEPARVTGRDDRPDHLRTDYAYLSRLPADPAGMREHLFTGLTGGAIDHYEAWGRAGAMITQAYMPAAQRAALFRVIGTIPGVRTVEGVEDATGRRGVAAAMSNPESGIRHEYIFDPVTYRYLGERVVVVDAARAGAPAGSVLTSTALLKVEVADRAPETAPGTASDGVPEVSHDVSEDAPAMRP</sequence>
<protein>
    <recommendedName>
        <fullName evidence="5">CU044_5270 family protein</fullName>
    </recommendedName>
</protein>
<keyword evidence="2" id="KW-1133">Transmembrane helix</keyword>
<proteinExistence type="predicted"/>